<dbReference type="InterPro" id="IPR036047">
    <property type="entry name" value="F-box-like_dom_sf"/>
</dbReference>
<dbReference type="EMBL" id="LNZH02000119">
    <property type="protein sequence ID" value="OCB90743.1"/>
    <property type="molecule type" value="Genomic_DNA"/>
</dbReference>
<proteinExistence type="predicted"/>
<name>A0A9Q5I2Z2_SANBA</name>
<dbReference type="OrthoDB" id="2884925at2759"/>
<dbReference type="SUPFAM" id="SSF52047">
    <property type="entry name" value="RNI-like"/>
    <property type="match status" value="1"/>
</dbReference>
<dbReference type="Gene3D" id="1.20.1280.50">
    <property type="match status" value="1"/>
</dbReference>
<evidence type="ECO:0000313" key="1">
    <source>
        <dbReference type="EMBL" id="OCB90743.1"/>
    </source>
</evidence>
<gene>
    <name evidence="1" type="ORF">A7U60_g2042</name>
</gene>
<comment type="caution">
    <text evidence="1">The sequence shown here is derived from an EMBL/GenBank/DDBJ whole genome shotgun (WGS) entry which is preliminary data.</text>
</comment>
<organism evidence="1 2">
    <name type="scientific">Sanghuangporus baumii</name>
    <name type="common">Phellinus baumii</name>
    <dbReference type="NCBI Taxonomy" id="108892"/>
    <lineage>
        <taxon>Eukaryota</taxon>
        <taxon>Fungi</taxon>
        <taxon>Dikarya</taxon>
        <taxon>Basidiomycota</taxon>
        <taxon>Agaricomycotina</taxon>
        <taxon>Agaricomycetes</taxon>
        <taxon>Hymenochaetales</taxon>
        <taxon>Hymenochaetaceae</taxon>
        <taxon>Sanghuangporus</taxon>
    </lineage>
</organism>
<reference evidence="1" key="1">
    <citation type="submission" date="2016-06" db="EMBL/GenBank/DDBJ databases">
        <title>Draft Genome sequence of the fungus Inonotus baumii.</title>
        <authorList>
            <person name="Zhu H."/>
            <person name="Lin W."/>
        </authorList>
    </citation>
    <scope>NUCLEOTIDE SEQUENCE</scope>
    <source>
        <strain evidence="1">821</strain>
    </source>
</reference>
<dbReference type="SUPFAM" id="SSF81383">
    <property type="entry name" value="F-box domain"/>
    <property type="match status" value="1"/>
</dbReference>
<dbReference type="AlphaFoldDB" id="A0A9Q5I2Z2"/>
<evidence type="ECO:0000313" key="2">
    <source>
        <dbReference type="Proteomes" id="UP000757232"/>
    </source>
</evidence>
<sequence>MSRPSVPAWDEQLTISPCKILPTEVVAGIFEYCLPSGPERLDVPLQRLAPLTLTWVCKSWRNLCLSLPTLWTELAIGHNGSIPEEDVHLLELWIVRSGYLPISLRFNYEIDDELRPVLFNQEEHQKYQLNMQKLLSTALECIERWSTFEIHALDISVLDQIFLAIVTRGSPWLKDLSFSTKYLGFFGDVYVIDFSLCPSLRSIRLRSPMISPVSESDVMQNMTRLELRFCSSVEDCLHWINICPALEELIVRLFCSNVDALADEFQHLPFHNPRCLQRLKYLEVHNFSSEVDVGGLLDVLDTPALDSLTINMYDMIESWTRWTHLLDLLRRSEPSLETLNILGTPMTMEDTVQCLQLLPNLKKLGVGTRSNTDMLLKALFETPESAKQDVPEFAPLCPILNLLDLVNCSWSTDLLASIVSSRSIGSDFAMRPKTRSVSTLSEIRLDHDNAQRARQHPVIMSHVLEGLKIVECETNLLILSFASPDVVFV</sequence>
<dbReference type="Proteomes" id="UP000757232">
    <property type="component" value="Unassembled WGS sequence"/>
</dbReference>
<keyword evidence="2" id="KW-1185">Reference proteome</keyword>
<evidence type="ECO:0008006" key="3">
    <source>
        <dbReference type="Google" id="ProtNLM"/>
    </source>
</evidence>
<dbReference type="Gene3D" id="3.80.10.10">
    <property type="entry name" value="Ribonuclease Inhibitor"/>
    <property type="match status" value="1"/>
</dbReference>
<dbReference type="InterPro" id="IPR032675">
    <property type="entry name" value="LRR_dom_sf"/>
</dbReference>
<protein>
    <recommendedName>
        <fullName evidence="3">F-box domain-containing protein</fullName>
    </recommendedName>
</protein>
<accession>A0A9Q5I2Z2</accession>